<evidence type="ECO:0000256" key="7">
    <source>
        <dbReference type="SAM" id="MobiDB-lite"/>
    </source>
</evidence>
<keyword evidence="9" id="KW-1185">Reference proteome</keyword>
<dbReference type="PROSITE" id="PS00213">
    <property type="entry name" value="LIPOCALIN"/>
    <property type="match status" value="1"/>
</dbReference>
<name>A0A8I3NAV4_CANLF</name>
<comment type="similarity">
    <text evidence="2 6">Belongs to the calycin superfamily. Lipocalin family.</text>
</comment>
<organism evidence="8 9">
    <name type="scientific">Canis lupus familiaris</name>
    <name type="common">Dog</name>
    <name type="synonym">Canis familiaris</name>
    <dbReference type="NCBI Taxonomy" id="9615"/>
    <lineage>
        <taxon>Eukaryota</taxon>
        <taxon>Metazoa</taxon>
        <taxon>Chordata</taxon>
        <taxon>Craniata</taxon>
        <taxon>Vertebrata</taxon>
        <taxon>Euteleostomi</taxon>
        <taxon>Mammalia</taxon>
        <taxon>Eutheria</taxon>
        <taxon>Laurasiatheria</taxon>
        <taxon>Carnivora</taxon>
        <taxon>Caniformia</taxon>
        <taxon>Canidae</taxon>
        <taxon>Canis</taxon>
    </lineage>
</organism>
<dbReference type="PANTHER" id="PTHR11430">
    <property type="entry name" value="LIPOCALIN"/>
    <property type="match status" value="1"/>
</dbReference>
<evidence type="ECO:0000256" key="5">
    <source>
        <dbReference type="ARBA" id="ARBA00023157"/>
    </source>
</evidence>
<reference evidence="8" key="2">
    <citation type="submission" date="2025-08" db="UniProtKB">
        <authorList>
            <consortium name="Ensembl"/>
        </authorList>
    </citation>
    <scope>IDENTIFICATION</scope>
    <source>
        <strain evidence="8">Boxer</strain>
    </source>
</reference>
<evidence type="ECO:0000256" key="6">
    <source>
        <dbReference type="RuleBase" id="RU003695"/>
    </source>
</evidence>
<dbReference type="Proteomes" id="UP000805418">
    <property type="component" value="Chromosome 9"/>
</dbReference>
<comment type="subcellular location">
    <subcellularLocation>
        <location evidence="1">Secreted</location>
    </subcellularLocation>
</comment>
<dbReference type="PANTHER" id="PTHR11430:SF28">
    <property type="entry name" value="EPIDIDYMAL-SPECIFIC LIPOCALIN-9"/>
    <property type="match status" value="1"/>
</dbReference>
<gene>
    <name evidence="8" type="primary">LCN9</name>
</gene>
<dbReference type="PRINTS" id="PR01221">
    <property type="entry name" value="MAJORURINARY"/>
</dbReference>
<dbReference type="OrthoDB" id="9048943at2759"/>
<dbReference type="GO" id="GO:0036094">
    <property type="term" value="F:small molecule binding"/>
    <property type="evidence" value="ECO:0007669"/>
    <property type="project" value="InterPro"/>
</dbReference>
<dbReference type="InterPro" id="IPR002971">
    <property type="entry name" value="Maj_urinary"/>
</dbReference>
<dbReference type="FunCoup" id="A0A8I3NAV4">
    <property type="interactions" value="1"/>
</dbReference>
<dbReference type="InterPro" id="IPR000566">
    <property type="entry name" value="Lipocln_cytosolic_FA-bd_dom"/>
</dbReference>
<dbReference type="PRINTS" id="PR00179">
    <property type="entry name" value="LIPOCALIN"/>
</dbReference>
<keyword evidence="3" id="KW-0964">Secreted</keyword>
<dbReference type="GO" id="GO:0005615">
    <property type="term" value="C:extracellular space"/>
    <property type="evidence" value="ECO:0000318"/>
    <property type="project" value="GO_Central"/>
</dbReference>
<reference evidence="8" key="1">
    <citation type="submission" date="2020-03" db="EMBL/GenBank/DDBJ databases">
        <title>Long-read based genome assembly of a Labrador retriever dog.</title>
        <authorList>
            <person name="Eory L."/>
            <person name="Zhang W."/>
            <person name="Schoenebeck J."/>
        </authorList>
    </citation>
    <scope>NUCLEOTIDE SEQUENCE [LARGE SCALE GENOMIC DNA]</scope>
    <source>
        <strain evidence="8">Labrador retriever</strain>
    </source>
</reference>
<dbReference type="GeneTree" id="ENSGT01050000244868"/>
<evidence type="ECO:0000256" key="2">
    <source>
        <dbReference type="ARBA" id="ARBA00006889"/>
    </source>
</evidence>
<keyword evidence="5" id="KW-1015">Disulfide bond</keyword>
<evidence type="ECO:0000256" key="3">
    <source>
        <dbReference type="ARBA" id="ARBA00022525"/>
    </source>
</evidence>
<dbReference type="InterPro" id="IPR022272">
    <property type="entry name" value="Lipocalin_CS"/>
</dbReference>
<dbReference type="InterPro" id="IPR002345">
    <property type="entry name" value="Lipocalin"/>
</dbReference>
<keyword evidence="4" id="KW-0732">Signal</keyword>
<feature type="compositionally biased region" description="Basic and acidic residues" evidence="7">
    <location>
        <begin position="1"/>
        <end position="11"/>
    </location>
</feature>
<dbReference type="Pfam" id="PF00061">
    <property type="entry name" value="Lipocalin"/>
    <property type="match status" value="1"/>
</dbReference>
<reference evidence="8" key="3">
    <citation type="submission" date="2025-09" db="UniProtKB">
        <authorList>
            <consortium name="Ensembl"/>
        </authorList>
    </citation>
    <scope>IDENTIFICATION</scope>
    <source>
        <strain evidence="8">Boxer</strain>
    </source>
</reference>
<accession>A0A8I3NAV4</accession>
<dbReference type="AlphaFoldDB" id="A0A8I3NAV4"/>
<dbReference type="InterPro" id="IPR012674">
    <property type="entry name" value="Calycin"/>
</dbReference>
<evidence type="ECO:0000313" key="9">
    <source>
        <dbReference type="Proteomes" id="UP000805418"/>
    </source>
</evidence>
<dbReference type="Gene3D" id="2.40.128.20">
    <property type="match status" value="1"/>
</dbReference>
<evidence type="ECO:0000256" key="1">
    <source>
        <dbReference type="ARBA" id="ARBA00004613"/>
    </source>
</evidence>
<dbReference type="Reactome" id="R-CFA-804914">
    <property type="pathway name" value="Transport of fatty acids"/>
</dbReference>
<sequence length="219" mass="24791">MQRMGGEDRQCPEAGGRKLQGRKGYKGGGPWPRHPPVGMALLLLSLGLSLVSTQELNPQAIVRKNYDMAKVSGVWYSVSMASDDMKRIEKDGDLRVFIQNIESLEDGSLKFNFQFMVLGECVKVAVVCEKTDRNGEYTVNYEGDNRVLLSETDYKLYITFHLRNMRNGTETNVLALYGRVPDLSPSFLERFEKVCRKYGLGPQNILSLSDQNDCCKYKK</sequence>
<dbReference type="SUPFAM" id="SSF50814">
    <property type="entry name" value="Lipocalins"/>
    <property type="match status" value="1"/>
</dbReference>
<protein>
    <submittedName>
        <fullName evidence="8">Lipocalin 9</fullName>
    </submittedName>
</protein>
<evidence type="ECO:0000256" key="4">
    <source>
        <dbReference type="ARBA" id="ARBA00022729"/>
    </source>
</evidence>
<evidence type="ECO:0000313" key="8">
    <source>
        <dbReference type="Ensembl" id="ENSCAFP00845012453.1"/>
    </source>
</evidence>
<feature type="region of interest" description="Disordered" evidence="7">
    <location>
        <begin position="1"/>
        <end position="30"/>
    </location>
</feature>
<dbReference type="Ensembl" id="ENSCAFT00845016012.1">
    <property type="protein sequence ID" value="ENSCAFP00845012453.1"/>
    <property type="gene ID" value="ENSCAFG00845009057.1"/>
</dbReference>
<proteinExistence type="inferred from homology"/>